<gene>
    <name evidence="2" type="ORF">CLV57_2729</name>
</gene>
<organism evidence="2 3">
    <name type="scientific">Mucilaginibacter auburnensis</name>
    <dbReference type="NCBI Taxonomy" id="1457233"/>
    <lineage>
        <taxon>Bacteria</taxon>
        <taxon>Pseudomonadati</taxon>
        <taxon>Bacteroidota</taxon>
        <taxon>Sphingobacteriia</taxon>
        <taxon>Sphingobacteriales</taxon>
        <taxon>Sphingobacteriaceae</taxon>
        <taxon>Mucilaginibacter</taxon>
    </lineage>
</organism>
<proteinExistence type="predicted"/>
<comment type="caution">
    <text evidence="2">The sequence shown here is derived from an EMBL/GenBank/DDBJ whole genome shotgun (WGS) entry which is preliminary data.</text>
</comment>
<feature type="signal peptide" evidence="1">
    <location>
        <begin position="1"/>
        <end position="18"/>
    </location>
</feature>
<dbReference type="EMBL" id="PGFJ01000002">
    <property type="protein sequence ID" value="PJJ79595.1"/>
    <property type="molecule type" value="Genomic_DNA"/>
</dbReference>
<evidence type="ECO:0000256" key="1">
    <source>
        <dbReference type="SAM" id="SignalP"/>
    </source>
</evidence>
<keyword evidence="1" id="KW-0732">Signal</keyword>
<evidence type="ECO:0000313" key="2">
    <source>
        <dbReference type="EMBL" id="PJJ79595.1"/>
    </source>
</evidence>
<dbReference type="AlphaFoldDB" id="A0A2H9VMQ0"/>
<keyword evidence="3" id="KW-1185">Reference proteome</keyword>
<name>A0A2H9VMQ0_9SPHI</name>
<evidence type="ECO:0000313" key="3">
    <source>
        <dbReference type="Proteomes" id="UP000242687"/>
    </source>
</evidence>
<dbReference type="RefSeq" id="WP_100341919.1">
    <property type="nucleotide sequence ID" value="NZ_PGFJ01000002.1"/>
</dbReference>
<sequence>MKACIAIILLFFTVTVNAQNIDASASASTAFDNYVWNCALGEDSEYANISIGTNIFGDQVKTYSKPSGGVLLSVKRSKNIFGDKVTTVTNRQGLTLLELQKTKDIFGAETVKITGTNGQLLGSITRSVDIFGAKKTEIRDVAHNTTTVITASTDIFNNRQINISGPKNSYENMLAGFVAEMKY</sequence>
<reference evidence="2 3" key="1">
    <citation type="submission" date="2017-11" db="EMBL/GenBank/DDBJ databases">
        <title>Genomic Encyclopedia of Archaeal and Bacterial Type Strains, Phase II (KMG-II): From Individual Species to Whole Genera.</title>
        <authorList>
            <person name="Goeker M."/>
        </authorList>
    </citation>
    <scope>NUCLEOTIDE SEQUENCE [LARGE SCALE GENOMIC DNA]</scope>
    <source>
        <strain evidence="2 3">DSM 28175</strain>
    </source>
</reference>
<feature type="chain" id="PRO_5014122115" evidence="1">
    <location>
        <begin position="19"/>
        <end position="183"/>
    </location>
</feature>
<accession>A0A2H9VMQ0</accession>
<protein>
    <submittedName>
        <fullName evidence="2">Uncharacterized protein</fullName>
    </submittedName>
</protein>
<dbReference type="Proteomes" id="UP000242687">
    <property type="component" value="Unassembled WGS sequence"/>
</dbReference>